<dbReference type="GO" id="GO:0009055">
    <property type="term" value="F:electron transfer activity"/>
    <property type="evidence" value="ECO:0007669"/>
    <property type="project" value="InterPro"/>
</dbReference>
<comment type="subcellular location">
    <subcellularLocation>
        <location evidence="1 14">Periplasm</location>
    </subcellularLocation>
</comment>
<evidence type="ECO:0000313" key="21">
    <source>
        <dbReference type="Proteomes" id="UP000192491"/>
    </source>
</evidence>
<feature type="binding site" description="covalent" evidence="16">
    <location>
        <position position="98"/>
    </location>
    <ligand>
        <name>heme c</name>
        <dbReference type="ChEBI" id="CHEBI:61717"/>
        <label>1</label>
    </ligand>
</feature>
<dbReference type="GO" id="GO:0016740">
    <property type="term" value="F:transferase activity"/>
    <property type="evidence" value="ECO:0007669"/>
    <property type="project" value="UniProtKB-KW"/>
</dbReference>
<dbReference type="GO" id="GO:0042597">
    <property type="term" value="C:periplasmic space"/>
    <property type="evidence" value="ECO:0007669"/>
    <property type="project" value="UniProtKB-SubCell"/>
</dbReference>
<keyword evidence="8 14" id="KW-0574">Periplasm</keyword>
<evidence type="ECO:0000256" key="1">
    <source>
        <dbReference type="ARBA" id="ARBA00004418"/>
    </source>
</evidence>
<dbReference type="GO" id="GO:0070069">
    <property type="term" value="C:cytochrome complex"/>
    <property type="evidence" value="ECO:0007669"/>
    <property type="project" value="InterPro"/>
</dbReference>
<evidence type="ECO:0000256" key="9">
    <source>
        <dbReference type="ARBA" id="ARBA00022982"/>
    </source>
</evidence>
<evidence type="ECO:0000256" key="17">
    <source>
        <dbReference type="PIRSR" id="PIRSR038455-3"/>
    </source>
</evidence>
<reference evidence="20 21" key="1">
    <citation type="submission" date="2017-01" db="EMBL/GenBank/DDBJ databases">
        <title>Novel large sulfur bacteria in the metagenomes of groundwater-fed chemosynthetic microbial mats in the Lake Huron basin.</title>
        <authorList>
            <person name="Sharrar A.M."/>
            <person name="Flood B.E."/>
            <person name="Bailey J.V."/>
            <person name="Jones D.S."/>
            <person name="Biddanda B."/>
            <person name="Ruberg S.A."/>
            <person name="Marcus D.N."/>
            <person name="Dick G.J."/>
        </authorList>
    </citation>
    <scope>NUCLEOTIDE SEQUENCE [LARGE SCALE GENOMIC DNA]</scope>
    <source>
        <strain evidence="20">A8</strain>
    </source>
</reference>
<keyword evidence="9 14" id="KW-0249">Electron transport</keyword>
<dbReference type="GO" id="GO:0046872">
    <property type="term" value="F:metal ion binding"/>
    <property type="evidence" value="ECO:0007669"/>
    <property type="project" value="UniProtKB-KW"/>
</dbReference>
<comment type="caution">
    <text evidence="20">The sequence shown here is derived from an EMBL/GenBank/DDBJ whole genome shotgun (WGS) entry which is preliminary data.</text>
</comment>
<dbReference type="GO" id="GO:0019417">
    <property type="term" value="P:sulfur oxidation"/>
    <property type="evidence" value="ECO:0007669"/>
    <property type="project" value="InterPro"/>
</dbReference>
<keyword evidence="4 14" id="KW-0349">Heme</keyword>
<name>A0A1Y1QUA6_9GAMM</name>
<dbReference type="STRING" id="1123401.GCA_000621325_02856"/>
<keyword evidence="7 18" id="KW-0732">Signal</keyword>
<comment type="cofactor">
    <cofactor evidence="16">
        <name>heme</name>
        <dbReference type="ChEBI" id="CHEBI:30413"/>
    </cofactor>
    <text evidence="16">Binds 2 heme groups per subunit.</text>
</comment>
<feature type="chain" id="PRO_5013186230" description="SoxAX cytochrome complex subunit A" evidence="18">
    <location>
        <begin position="25"/>
        <end position="285"/>
    </location>
</feature>
<accession>A0A1Y1QUA6</accession>
<dbReference type="NCBIfam" id="TIGR04484">
    <property type="entry name" value="thiosulf_SoxA"/>
    <property type="match status" value="1"/>
</dbReference>
<dbReference type="GO" id="GO:0020037">
    <property type="term" value="F:heme binding"/>
    <property type="evidence" value="ECO:0007669"/>
    <property type="project" value="InterPro"/>
</dbReference>
<feature type="domain" description="Cytochrome c" evidence="19">
    <location>
        <begin position="81"/>
        <end position="168"/>
    </location>
</feature>
<comment type="catalytic activity">
    <reaction evidence="12 14">
        <text>L-cysteinyl-[SoxY protein] + thiosulfate + 2 Fe(III)-[cytochrome c] = S-sulfosulfanyl-L-cysteinyl-[SoxY protein] + 2 Fe(II)-[cytochrome c] + 2 H(+)</text>
        <dbReference type="Rhea" id="RHEA:56720"/>
        <dbReference type="Rhea" id="RHEA-COMP:10350"/>
        <dbReference type="Rhea" id="RHEA-COMP:14328"/>
        <dbReference type="Rhea" id="RHEA-COMP:14399"/>
        <dbReference type="Rhea" id="RHEA-COMP:14691"/>
        <dbReference type="ChEBI" id="CHEBI:15378"/>
        <dbReference type="ChEBI" id="CHEBI:29033"/>
        <dbReference type="ChEBI" id="CHEBI:29034"/>
        <dbReference type="ChEBI" id="CHEBI:29950"/>
        <dbReference type="ChEBI" id="CHEBI:33542"/>
        <dbReference type="ChEBI" id="CHEBI:139321"/>
        <dbReference type="EC" id="2.8.5.2"/>
    </reaction>
</comment>
<dbReference type="SUPFAM" id="SSF46626">
    <property type="entry name" value="Cytochrome c"/>
    <property type="match status" value="2"/>
</dbReference>
<evidence type="ECO:0000256" key="10">
    <source>
        <dbReference type="ARBA" id="ARBA00023004"/>
    </source>
</evidence>
<evidence type="ECO:0000256" key="16">
    <source>
        <dbReference type="PIRSR" id="PIRSR038455-2"/>
    </source>
</evidence>
<dbReference type="Pfam" id="PF21342">
    <property type="entry name" value="SoxA-TsdA_cyt-c"/>
    <property type="match status" value="2"/>
</dbReference>
<feature type="binding site" description="axial binding residue" evidence="17">
    <location>
        <position position="129"/>
    </location>
    <ligand>
        <name>heme c</name>
        <dbReference type="ChEBI" id="CHEBI:61717"/>
        <label>1</label>
    </ligand>
    <ligandPart>
        <name>Fe</name>
        <dbReference type="ChEBI" id="CHEBI:18248"/>
    </ligandPart>
</feature>
<organism evidence="20 21">
    <name type="scientific">Thiothrix lacustris</name>
    <dbReference type="NCBI Taxonomy" id="525917"/>
    <lineage>
        <taxon>Bacteria</taxon>
        <taxon>Pseudomonadati</taxon>
        <taxon>Pseudomonadota</taxon>
        <taxon>Gammaproteobacteria</taxon>
        <taxon>Thiotrichales</taxon>
        <taxon>Thiotrichaceae</taxon>
        <taxon>Thiothrix</taxon>
    </lineage>
</organism>
<feature type="binding site" description="covalent" evidence="16">
    <location>
        <position position="199"/>
    </location>
    <ligand>
        <name>heme c</name>
        <dbReference type="ChEBI" id="CHEBI:61717"/>
        <label>2</label>
    </ligand>
</feature>
<feature type="binding site" evidence="16">
    <location>
        <position position="242"/>
    </location>
    <ligand>
        <name>substrate</name>
    </ligand>
</feature>
<comment type="similarity">
    <text evidence="11 14">Belongs to the SoxA family.</text>
</comment>
<evidence type="ECO:0000313" key="20">
    <source>
        <dbReference type="EMBL" id="OQX13967.1"/>
    </source>
</evidence>
<dbReference type="Gene3D" id="1.10.760.10">
    <property type="entry name" value="Cytochrome c-like domain"/>
    <property type="match status" value="2"/>
</dbReference>
<keyword evidence="6 14" id="KW-0479">Metal-binding</keyword>
<feature type="active site" description="Cysteine persulfide intermediate" evidence="15">
    <location>
        <position position="246"/>
    </location>
</feature>
<evidence type="ECO:0000259" key="19">
    <source>
        <dbReference type="Pfam" id="PF21342"/>
    </source>
</evidence>
<dbReference type="EC" id="2.8.5.2" evidence="14"/>
<feature type="binding site" description="axial binding residue" evidence="17">
    <location>
        <position position="246"/>
    </location>
    <ligand>
        <name>heme c</name>
        <dbReference type="ChEBI" id="CHEBI:61717"/>
        <label>2</label>
    </ligand>
    <ligandPart>
        <name>Fe</name>
        <dbReference type="ChEBI" id="CHEBI:18248"/>
    </ligandPart>
</feature>
<dbReference type="InterPro" id="IPR025710">
    <property type="entry name" value="SoxA"/>
</dbReference>
<feature type="binding site" description="covalent" evidence="16">
    <location>
        <position position="202"/>
    </location>
    <ligand>
        <name>heme c</name>
        <dbReference type="ChEBI" id="CHEBI:61717"/>
        <label>2</label>
    </ligand>
</feature>
<evidence type="ECO:0000256" key="7">
    <source>
        <dbReference type="ARBA" id="ARBA00022729"/>
    </source>
</evidence>
<feature type="binding site" description="axial binding residue" evidence="17">
    <location>
        <position position="203"/>
    </location>
    <ligand>
        <name>heme c</name>
        <dbReference type="ChEBI" id="CHEBI:61717"/>
        <label>2</label>
    </ligand>
    <ligandPart>
        <name>Fe</name>
        <dbReference type="ChEBI" id="CHEBI:18248"/>
    </ligandPart>
</feature>
<keyword evidence="5 14" id="KW-0808">Transferase</keyword>
<dbReference type="InterPro" id="IPR009056">
    <property type="entry name" value="Cyt_c-like_dom"/>
</dbReference>
<evidence type="ECO:0000256" key="4">
    <source>
        <dbReference type="ARBA" id="ARBA00022617"/>
    </source>
</evidence>
<evidence type="ECO:0000256" key="2">
    <source>
        <dbReference type="ARBA" id="ARBA00011530"/>
    </source>
</evidence>
<dbReference type="GO" id="GO:0016669">
    <property type="term" value="F:oxidoreductase activity, acting on a sulfur group of donors, cytochrome as acceptor"/>
    <property type="evidence" value="ECO:0007669"/>
    <property type="project" value="InterPro"/>
</dbReference>
<evidence type="ECO:0000256" key="5">
    <source>
        <dbReference type="ARBA" id="ARBA00022679"/>
    </source>
</evidence>
<proteinExistence type="inferred from homology"/>
<gene>
    <name evidence="20" type="ORF">BWK73_10875</name>
</gene>
<comment type="subunit">
    <text evidence="2 14">Heterodimer of SoxA and SoxX.</text>
</comment>
<feature type="signal peptide" evidence="18">
    <location>
        <begin position="1"/>
        <end position="24"/>
    </location>
</feature>
<evidence type="ECO:0000256" key="6">
    <source>
        <dbReference type="ARBA" id="ARBA00022723"/>
    </source>
</evidence>
<evidence type="ECO:0000256" key="12">
    <source>
        <dbReference type="ARBA" id="ARBA00048077"/>
    </source>
</evidence>
<dbReference type="PIRSF" id="PIRSF038455">
    <property type="entry name" value="SoxA"/>
    <property type="match status" value="1"/>
</dbReference>
<protein>
    <recommendedName>
        <fullName evidence="14">SoxAX cytochrome complex subunit A</fullName>
        <ecNumber evidence="14">2.8.5.2</ecNumber>
    </recommendedName>
    <alternativeName>
        <fullName evidence="14">Protein SoxA</fullName>
    </alternativeName>
    <alternativeName>
        <fullName evidence="14">Sulfur oxidizing protein A</fullName>
    </alternativeName>
    <alternativeName>
        <fullName evidence="14">Thiosulfate-oxidizing multienzyme system protein SoxA</fullName>
    </alternativeName>
</protein>
<keyword evidence="10 14" id="KW-0408">Iron</keyword>
<sequence>MKNLLTALAVALSLSVAAFSAVQAGPAEDLTAFQDYYKKAFKDVPFDDFKNGAYALDPTLKAQWEEMESSFPPYEPDIDAGKTLWETPFKDGKTYADCMGDIKTLRTKYPYYDAEKDTIATLEGALDACKKAGDGEGFVDKEGKPLLNKGKIAQLMAYVAMENRGSKINVPTPEGKAVAWYDKGKNYYYAKRGQLNMSCADCHTNNAGKMIRADMISPTLGHVTHWPTYRSADGEITTLHNRFMGCNTMVRANNDKAQADSYKALEYFLTYMSNGQEWNGPGSRK</sequence>
<evidence type="ECO:0000256" key="3">
    <source>
        <dbReference type="ARBA" id="ARBA00022448"/>
    </source>
</evidence>
<dbReference type="InterPro" id="IPR036909">
    <property type="entry name" value="Cyt_c-like_dom_sf"/>
</dbReference>
<evidence type="ECO:0000256" key="15">
    <source>
        <dbReference type="PIRSR" id="PIRSR038455-1"/>
    </source>
</evidence>
<dbReference type="Proteomes" id="UP000192491">
    <property type="component" value="Unassembled WGS sequence"/>
</dbReference>
<evidence type="ECO:0000256" key="8">
    <source>
        <dbReference type="ARBA" id="ARBA00022764"/>
    </source>
</evidence>
<keyword evidence="3 14" id="KW-0813">Transport</keyword>
<dbReference type="EMBL" id="MTEJ01000037">
    <property type="protein sequence ID" value="OQX13967.1"/>
    <property type="molecule type" value="Genomic_DNA"/>
</dbReference>
<evidence type="ECO:0000256" key="11">
    <source>
        <dbReference type="ARBA" id="ARBA00025746"/>
    </source>
</evidence>
<evidence type="ECO:0000256" key="13">
    <source>
        <dbReference type="ARBA" id="ARBA00048423"/>
    </source>
</evidence>
<dbReference type="AlphaFoldDB" id="A0A1Y1QUA6"/>
<feature type="domain" description="Cytochrome c" evidence="19">
    <location>
        <begin position="183"/>
        <end position="276"/>
    </location>
</feature>
<evidence type="ECO:0000256" key="14">
    <source>
        <dbReference type="PIRNR" id="PIRNR038455"/>
    </source>
</evidence>
<comment type="catalytic activity">
    <reaction evidence="13 14">
        <text>S-sulfanyl-L-cysteinyl-[SoxY protein] + thiosulfate + 2 Fe(III)-[cytochrome c] = S-(2-sulfodisulfanyl)-L-cysteinyl-[SoxY protein] + 2 Fe(II)-[cytochrome c] + 2 H(+)</text>
        <dbReference type="Rhea" id="RHEA:51224"/>
        <dbReference type="Rhea" id="RHEA-COMP:10350"/>
        <dbReference type="Rhea" id="RHEA-COMP:14399"/>
        <dbReference type="Rhea" id="RHEA-COMP:14689"/>
        <dbReference type="Rhea" id="RHEA-COMP:14690"/>
        <dbReference type="ChEBI" id="CHEBI:15378"/>
        <dbReference type="ChEBI" id="CHEBI:29033"/>
        <dbReference type="ChEBI" id="CHEBI:29034"/>
        <dbReference type="ChEBI" id="CHEBI:33542"/>
        <dbReference type="ChEBI" id="CHEBI:61963"/>
        <dbReference type="ChEBI" id="CHEBI:140664"/>
        <dbReference type="EC" id="2.8.5.2"/>
    </reaction>
</comment>
<evidence type="ECO:0000256" key="18">
    <source>
        <dbReference type="SAM" id="SignalP"/>
    </source>
</evidence>